<evidence type="ECO:0000313" key="2">
    <source>
        <dbReference type="Proteomes" id="UP000277145"/>
    </source>
</evidence>
<evidence type="ECO:0000313" key="1">
    <source>
        <dbReference type="EMBL" id="RJY34156.1"/>
    </source>
</evidence>
<sequence length="108" mass="12421">MSYHPATLGGIFKPDRKHFKHSGLFFCLLQYIYKKIMAYHLKVLIHCNSLNIAIDGLGATYQNGTHKDCLDNALKENRRDAYSSRFRDIALVIGLKLSQLPNLCIFQY</sequence>
<dbReference type="AlphaFoldDB" id="A0A3A6V2M5"/>
<dbReference type="EMBL" id="QWDR01000001">
    <property type="protein sequence ID" value="RJY34156.1"/>
    <property type="molecule type" value="Genomic_DNA"/>
</dbReference>
<organism evidence="1 2">
    <name type="scientific">Legionella pneumophila subsp. pneumophila</name>
    <dbReference type="NCBI Taxonomy" id="91891"/>
    <lineage>
        <taxon>Bacteria</taxon>
        <taxon>Pseudomonadati</taxon>
        <taxon>Pseudomonadota</taxon>
        <taxon>Gammaproteobacteria</taxon>
        <taxon>Legionellales</taxon>
        <taxon>Legionellaceae</taxon>
        <taxon>Legionella</taxon>
    </lineage>
</organism>
<accession>A0A3A6V2M5</accession>
<name>A0A3A6V2M5_LEGPN</name>
<protein>
    <submittedName>
        <fullName evidence="1">Uncharacterized protein</fullName>
    </submittedName>
</protein>
<comment type="caution">
    <text evidence="1">The sequence shown here is derived from an EMBL/GenBank/DDBJ whole genome shotgun (WGS) entry which is preliminary data.</text>
</comment>
<gene>
    <name evidence="1" type="ORF">D1H98_05010</name>
</gene>
<dbReference type="Proteomes" id="UP000277145">
    <property type="component" value="Unassembled WGS sequence"/>
</dbReference>
<proteinExistence type="predicted"/>
<reference evidence="1 2" key="1">
    <citation type="submission" date="2018-08" db="EMBL/GenBank/DDBJ databases">
        <title>Genome Sequences of Legionella pneumophila subsp. pneumophila Isolates, Recovered from a Drinking Water System in a Large Builging.</title>
        <authorList>
            <person name="Gomez-Alvarez V."/>
            <person name="Boczek L."/>
            <person name="King D."/>
            <person name="Pemberton A."/>
            <person name="Pfaller S."/>
            <person name="Rodgers M."/>
            <person name="Santodomingo J."/>
            <person name="Revetta R."/>
        </authorList>
    </citation>
    <scope>NUCLEOTIDE SEQUENCE [LARGE SCALE GENOMIC DNA]</scope>
    <source>
        <strain evidence="1 2">L01C.1</strain>
    </source>
</reference>